<feature type="domain" description="RagB/SusD" evidence="6">
    <location>
        <begin position="357"/>
        <end position="498"/>
    </location>
</feature>
<evidence type="ECO:0000256" key="1">
    <source>
        <dbReference type="ARBA" id="ARBA00004442"/>
    </source>
</evidence>
<keyword evidence="5" id="KW-0998">Cell outer membrane</keyword>
<dbReference type="AlphaFoldDB" id="A0A0D8J9T9"/>
<dbReference type="PROSITE" id="PS51257">
    <property type="entry name" value="PROKAR_LIPOPROTEIN"/>
    <property type="match status" value="1"/>
</dbReference>
<evidence type="ECO:0000256" key="2">
    <source>
        <dbReference type="ARBA" id="ARBA00006275"/>
    </source>
</evidence>
<evidence type="ECO:0000256" key="3">
    <source>
        <dbReference type="ARBA" id="ARBA00022729"/>
    </source>
</evidence>
<dbReference type="GO" id="GO:0009279">
    <property type="term" value="C:cell outer membrane"/>
    <property type="evidence" value="ECO:0007669"/>
    <property type="project" value="UniProtKB-SubCell"/>
</dbReference>
<dbReference type="Pfam" id="PF14322">
    <property type="entry name" value="SusD-like_3"/>
    <property type="match status" value="1"/>
</dbReference>
<evidence type="ECO:0000313" key="9">
    <source>
        <dbReference type="Proteomes" id="UP000032544"/>
    </source>
</evidence>
<keyword evidence="9" id="KW-1185">Reference proteome</keyword>
<comment type="similarity">
    <text evidence="2">Belongs to the SusD family.</text>
</comment>
<feature type="domain" description="SusD-like N-terminal" evidence="7">
    <location>
        <begin position="36"/>
        <end position="229"/>
    </location>
</feature>
<name>A0A0D8J9T9_9BACT</name>
<keyword evidence="3" id="KW-0732">Signal</keyword>
<dbReference type="InterPro" id="IPR012944">
    <property type="entry name" value="SusD_RagB_dom"/>
</dbReference>
<dbReference type="EMBL" id="JRHC01000003">
    <property type="protein sequence ID" value="KJF43509.1"/>
    <property type="molecule type" value="Genomic_DNA"/>
</dbReference>
<reference evidence="8 9" key="1">
    <citation type="submission" date="2014-09" db="EMBL/GenBank/DDBJ databases">
        <title>Draft Genome Sequence of Draconibacterium sp. JN14CK-3.</title>
        <authorList>
            <person name="Dong C."/>
            <person name="Lai Q."/>
            <person name="Shao Z."/>
        </authorList>
    </citation>
    <scope>NUCLEOTIDE SEQUENCE [LARGE SCALE GENOMIC DNA]</scope>
    <source>
        <strain evidence="8 9">JN14CK-3</strain>
    </source>
</reference>
<protein>
    <submittedName>
        <fullName evidence="8">Membrane protein</fullName>
    </submittedName>
</protein>
<proteinExistence type="inferred from homology"/>
<accession>A0A0D8J9T9</accession>
<dbReference type="InterPro" id="IPR011990">
    <property type="entry name" value="TPR-like_helical_dom_sf"/>
</dbReference>
<comment type="subcellular location">
    <subcellularLocation>
        <location evidence="1">Cell outer membrane</location>
    </subcellularLocation>
</comment>
<dbReference type="OrthoDB" id="618454at2"/>
<dbReference type="PATRIC" id="fig|1544798.3.peg.3157"/>
<gene>
    <name evidence="8" type="ORF">LH29_14955</name>
</gene>
<evidence type="ECO:0000256" key="4">
    <source>
        <dbReference type="ARBA" id="ARBA00023136"/>
    </source>
</evidence>
<dbReference type="Proteomes" id="UP000032544">
    <property type="component" value="Unassembled WGS sequence"/>
</dbReference>
<dbReference type="InterPro" id="IPR033985">
    <property type="entry name" value="SusD-like_N"/>
</dbReference>
<evidence type="ECO:0000313" key="8">
    <source>
        <dbReference type="EMBL" id="KJF43509.1"/>
    </source>
</evidence>
<dbReference type="CDD" id="cd08977">
    <property type="entry name" value="SusD"/>
    <property type="match status" value="1"/>
</dbReference>
<keyword evidence="4" id="KW-0472">Membrane</keyword>
<dbReference type="Pfam" id="PF07980">
    <property type="entry name" value="SusD_RagB"/>
    <property type="match status" value="1"/>
</dbReference>
<evidence type="ECO:0000256" key="5">
    <source>
        <dbReference type="ARBA" id="ARBA00023237"/>
    </source>
</evidence>
<organism evidence="8 9">
    <name type="scientific">Draconibacterium sediminis</name>
    <dbReference type="NCBI Taxonomy" id="1544798"/>
    <lineage>
        <taxon>Bacteria</taxon>
        <taxon>Pseudomonadati</taxon>
        <taxon>Bacteroidota</taxon>
        <taxon>Bacteroidia</taxon>
        <taxon>Marinilabiliales</taxon>
        <taxon>Prolixibacteraceae</taxon>
        <taxon>Draconibacterium</taxon>
    </lineage>
</organism>
<dbReference type="Gene3D" id="1.25.40.390">
    <property type="match status" value="1"/>
</dbReference>
<evidence type="ECO:0000259" key="6">
    <source>
        <dbReference type="Pfam" id="PF07980"/>
    </source>
</evidence>
<comment type="caution">
    <text evidence="8">The sequence shown here is derived from an EMBL/GenBank/DDBJ whole genome shotgun (WGS) entry which is preliminary data.</text>
</comment>
<dbReference type="STRING" id="1544798.LH29_14955"/>
<sequence>MKMKKIFILLGLIGLLTTSCDEFLTIYPETSLSVPTFYKTEADFTQAINGAYAPLRLLNNHEGGGMWVLTEMHSDNTIFQRLAQFGARERWHDVAQHAVPTADGVTANLYVKHAYVDLFQIIARSNQVLYTIDEADFDANAKDNIKGQAHFLRAFSYFQLVRLFGKAPLHLVPVTNRQEAALELSDAAALYTQIELDAKEAIQLLPVKSAQEAGRATSGAARMLLADAYMTQQKWSDAETQLMAIVNSDEYVLMPSYAEAFSESSANKNNMESLFEIQYKEGSEGLHGSWFYAMIPRPITAEEVGSITGTSNPLNITNEANNIPTPDIIAAYEEGDLRKDASIAYITLSNVLWKDGTYPYIKKYAKTHALHGNHGMSWPVYRYSEVLLALAEVLDEQGKPGAMDYLMQVRERAGLMNEPAGDLSDAIFKERRVELAFENKRWFDLVRTGRAVDVITAYGQRVKTNPGEYYFPEGEDPYPHGFQEIRLTYGLPASEADLSPNF</sequence>
<dbReference type="SUPFAM" id="SSF48452">
    <property type="entry name" value="TPR-like"/>
    <property type="match status" value="1"/>
</dbReference>
<evidence type="ECO:0000259" key="7">
    <source>
        <dbReference type="Pfam" id="PF14322"/>
    </source>
</evidence>